<dbReference type="GO" id="GO:0006644">
    <property type="term" value="P:phospholipid metabolic process"/>
    <property type="evidence" value="ECO:0007669"/>
    <property type="project" value="TreeGrafter"/>
</dbReference>
<evidence type="ECO:0000259" key="2">
    <source>
        <dbReference type="PROSITE" id="PS51704"/>
    </source>
</evidence>
<dbReference type="GO" id="GO:0070291">
    <property type="term" value="P:N-acylethanolamine metabolic process"/>
    <property type="evidence" value="ECO:0007669"/>
    <property type="project" value="TreeGrafter"/>
</dbReference>
<dbReference type="PANTHER" id="PTHR46320:SF1">
    <property type="entry name" value="GLYCEROPHOSPHODIESTER PHOSPHODIESTERASE 1"/>
    <property type="match status" value="1"/>
</dbReference>
<feature type="chain" id="PRO_5017971981" evidence="1">
    <location>
        <begin position="27"/>
        <end position="294"/>
    </location>
</feature>
<dbReference type="Pfam" id="PF03009">
    <property type="entry name" value="GDPD"/>
    <property type="match status" value="1"/>
</dbReference>
<evidence type="ECO:0000313" key="3">
    <source>
        <dbReference type="EMBL" id="AYN68598.1"/>
    </source>
</evidence>
<evidence type="ECO:0000313" key="4">
    <source>
        <dbReference type="Proteomes" id="UP000276309"/>
    </source>
</evidence>
<dbReference type="AlphaFoldDB" id="A0A3G2L8J6"/>
<gene>
    <name evidence="3" type="ORF">D1013_15045</name>
</gene>
<protein>
    <submittedName>
        <fullName evidence="3">Glycerophosphodiester phosphodiesterase</fullName>
    </submittedName>
</protein>
<dbReference type="Proteomes" id="UP000276309">
    <property type="component" value="Chromosome"/>
</dbReference>
<dbReference type="OrthoDB" id="384721at2"/>
<dbReference type="InterPro" id="IPR030395">
    <property type="entry name" value="GP_PDE_dom"/>
</dbReference>
<dbReference type="PANTHER" id="PTHR46320">
    <property type="entry name" value="GLYCEROPHOSPHODIESTER PHOSPHODIESTERASE 1"/>
    <property type="match status" value="1"/>
</dbReference>
<dbReference type="PROSITE" id="PS51257">
    <property type="entry name" value="PROKAR_LIPOPROTEIN"/>
    <property type="match status" value="1"/>
</dbReference>
<dbReference type="RefSeq" id="WP_121849611.1">
    <property type="nucleotide sequence ID" value="NZ_CP032050.1"/>
</dbReference>
<organism evidence="3 4">
    <name type="scientific">Euzebyella marina</name>
    <dbReference type="NCBI Taxonomy" id="1761453"/>
    <lineage>
        <taxon>Bacteria</taxon>
        <taxon>Pseudomonadati</taxon>
        <taxon>Bacteroidota</taxon>
        <taxon>Flavobacteriia</taxon>
        <taxon>Flavobacteriales</taxon>
        <taxon>Flavobacteriaceae</taxon>
        <taxon>Euzebyella</taxon>
    </lineage>
</organism>
<dbReference type="GO" id="GO:0008889">
    <property type="term" value="F:glycerophosphodiester phosphodiesterase activity"/>
    <property type="evidence" value="ECO:0007669"/>
    <property type="project" value="TreeGrafter"/>
</dbReference>
<proteinExistence type="predicted"/>
<keyword evidence="4" id="KW-1185">Reference proteome</keyword>
<dbReference type="KEGG" id="emar:D1013_15045"/>
<dbReference type="CDD" id="cd08566">
    <property type="entry name" value="GDPD_AtGDE_like"/>
    <property type="match status" value="1"/>
</dbReference>
<accession>A0A3G2L8J6</accession>
<dbReference type="EMBL" id="CP032050">
    <property type="protein sequence ID" value="AYN68598.1"/>
    <property type="molecule type" value="Genomic_DNA"/>
</dbReference>
<sequence length="294" mass="32902">MRSANKKMLLNLIRYFLLLVTLIAVACKSAPQANSLKNIQAEFQDSASNKVLVAAHRGAHLDNFENSIASTLKCIELGVDIVEVDVRTTKDGHLVLMHDSSVDRTTNGSGKVEDLTLKQIRSLRLKDPSGKLSKETVPTFEEFLRVTKGKIMVDIDMKTDNVEGIVSALKTTGTLDEVFYFDNDYHQLNRVKELHATAQIMPRAYSLQMVDSAITQFSPPVVHIDDKFYTQEVVDFIEKKQSRVWINTLGDLDKEIAKGNGLVAIKEAVQYGANIIQTDEPEKLLQLLQENGLR</sequence>
<feature type="signal peptide" evidence="1">
    <location>
        <begin position="1"/>
        <end position="26"/>
    </location>
</feature>
<dbReference type="GO" id="GO:0006580">
    <property type="term" value="P:ethanolamine metabolic process"/>
    <property type="evidence" value="ECO:0007669"/>
    <property type="project" value="TreeGrafter"/>
</dbReference>
<evidence type="ECO:0000256" key="1">
    <source>
        <dbReference type="SAM" id="SignalP"/>
    </source>
</evidence>
<dbReference type="InterPro" id="IPR017946">
    <property type="entry name" value="PLC-like_Pdiesterase_TIM-brl"/>
</dbReference>
<dbReference type="GO" id="GO:0005886">
    <property type="term" value="C:plasma membrane"/>
    <property type="evidence" value="ECO:0007669"/>
    <property type="project" value="TreeGrafter"/>
</dbReference>
<name>A0A3G2L8J6_9FLAO</name>
<keyword evidence="1" id="KW-0732">Signal</keyword>
<feature type="domain" description="GP-PDE" evidence="2">
    <location>
        <begin position="51"/>
        <end position="288"/>
    </location>
</feature>
<dbReference type="Gene3D" id="3.20.20.190">
    <property type="entry name" value="Phosphatidylinositol (PI) phosphodiesterase"/>
    <property type="match status" value="1"/>
</dbReference>
<reference evidence="3 4" key="1">
    <citation type="submission" date="2018-08" db="EMBL/GenBank/DDBJ databases">
        <title>The reduced genetic potential of extracellular carbohydrate catabolism in Euzebyella marina RN62, a Flavobacteriia bacterium isolated from the hadal water.</title>
        <authorList>
            <person name="Xue C."/>
        </authorList>
    </citation>
    <scope>NUCLEOTIDE SEQUENCE [LARGE SCALE GENOMIC DNA]</scope>
    <source>
        <strain evidence="3 4">RN62</strain>
    </source>
</reference>
<dbReference type="PROSITE" id="PS51704">
    <property type="entry name" value="GP_PDE"/>
    <property type="match status" value="1"/>
</dbReference>
<dbReference type="SUPFAM" id="SSF51695">
    <property type="entry name" value="PLC-like phosphodiesterases"/>
    <property type="match status" value="1"/>
</dbReference>